<evidence type="ECO:0000256" key="4">
    <source>
        <dbReference type="ARBA" id="ARBA00022989"/>
    </source>
</evidence>
<protein>
    <submittedName>
        <fullName evidence="9">Nitrate reductase gamma subunit</fullName>
    </submittedName>
</protein>
<keyword evidence="5" id="KW-0560">Oxidoreductase</keyword>
<evidence type="ECO:0000256" key="3">
    <source>
        <dbReference type="ARBA" id="ARBA00022692"/>
    </source>
</evidence>
<dbReference type="NCBIfam" id="NF038037">
    <property type="entry name" value="cytob_DsrM"/>
    <property type="match status" value="1"/>
</dbReference>
<feature type="transmembrane region" description="Helical" evidence="7">
    <location>
        <begin position="175"/>
        <end position="198"/>
    </location>
</feature>
<evidence type="ECO:0000256" key="5">
    <source>
        <dbReference type="ARBA" id="ARBA00023002"/>
    </source>
</evidence>
<keyword evidence="3 7" id="KW-0812">Transmembrane</keyword>
<evidence type="ECO:0000313" key="9">
    <source>
        <dbReference type="EMBL" id="ABW66260.1"/>
    </source>
</evidence>
<gene>
    <name evidence="9" type="ordered locus">Dole_0450</name>
</gene>
<dbReference type="HOGENOM" id="CLU_067516_0_0_7"/>
<feature type="transmembrane region" description="Helical" evidence="7">
    <location>
        <begin position="263"/>
        <end position="281"/>
    </location>
</feature>
<organism evidence="9 10">
    <name type="scientific">Desulfosudis oleivorans (strain DSM 6200 / JCM 39069 / Hxd3)</name>
    <name type="common">Desulfococcus oleovorans</name>
    <dbReference type="NCBI Taxonomy" id="96561"/>
    <lineage>
        <taxon>Bacteria</taxon>
        <taxon>Pseudomonadati</taxon>
        <taxon>Thermodesulfobacteriota</taxon>
        <taxon>Desulfobacteria</taxon>
        <taxon>Desulfobacterales</taxon>
        <taxon>Desulfosudaceae</taxon>
        <taxon>Desulfosudis</taxon>
    </lineage>
</organism>
<feature type="transmembrane region" description="Helical" evidence="7">
    <location>
        <begin position="125"/>
        <end position="146"/>
    </location>
</feature>
<comment type="subcellular location">
    <subcellularLocation>
        <location evidence="1">Cell membrane</location>
        <topology evidence="1">Multi-pass membrane protein</topology>
    </subcellularLocation>
</comment>
<feature type="transmembrane region" description="Helical" evidence="7">
    <location>
        <begin position="210"/>
        <end position="236"/>
    </location>
</feature>
<dbReference type="GO" id="GO:0005886">
    <property type="term" value="C:plasma membrane"/>
    <property type="evidence" value="ECO:0007669"/>
    <property type="project" value="UniProtKB-SubCell"/>
</dbReference>
<feature type="domain" description="NarG-like" evidence="8">
    <location>
        <begin position="98"/>
        <end position="287"/>
    </location>
</feature>
<evidence type="ECO:0000259" key="8">
    <source>
        <dbReference type="Pfam" id="PF02665"/>
    </source>
</evidence>
<dbReference type="InterPro" id="IPR036197">
    <property type="entry name" value="NarG-like_sf"/>
</dbReference>
<dbReference type="Pfam" id="PF02665">
    <property type="entry name" value="Nitrate_red_gam"/>
    <property type="match status" value="1"/>
</dbReference>
<dbReference type="eggNOG" id="COG2181">
    <property type="taxonomic scope" value="Bacteria"/>
</dbReference>
<keyword evidence="4 7" id="KW-1133">Transmembrane helix</keyword>
<dbReference type="Gene3D" id="1.20.950.20">
    <property type="entry name" value="Transmembrane di-heme cytochromes, Chain C"/>
    <property type="match status" value="1"/>
</dbReference>
<dbReference type="InterPro" id="IPR047660">
    <property type="entry name" value="DsrM"/>
</dbReference>
<keyword evidence="6 7" id="KW-0472">Membrane</keyword>
<name>A8ZTJ6_DESOH</name>
<dbReference type="RefSeq" id="WP_012173879.1">
    <property type="nucleotide sequence ID" value="NC_009943.1"/>
</dbReference>
<dbReference type="SUPFAM" id="SSF103501">
    <property type="entry name" value="Respiratory nitrate reductase 1 gamma chain"/>
    <property type="match status" value="1"/>
</dbReference>
<accession>A8ZTJ6</accession>
<evidence type="ECO:0000313" key="10">
    <source>
        <dbReference type="Proteomes" id="UP000008561"/>
    </source>
</evidence>
<dbReference type="InterPro" id="IPR023234">
    <property type="entry name" value="NarG-like_domain"/>
</dbReference>
<dbReference type="KEGG" id="dol:Dole_0450"/>
<evidence type="ECO:0000256" key="1">
    <source>
        <dbReference type="ARBA" id="ARBA00004651"/>
    </source>
</evidence>
<evidence type="ECO:0000256" key="7">
    <source>
        <dbReference type="SAM" id="Phobius"/>
    </source>
</evidence>
<dbReference type="GO" id="GO:0016491">
    <property type="term" value="F:oxidoreductase activity"/>
    <property type="evidence" value="ECO:0007669"/>
    <property type="project" value="UniProtKB-KW"/>
</dbReference>
<dbReference type="STRING" id="96561.Dole_0450"/>
<sequence>MNVSYLFAFVAVVVLILLAWAGVGAWGMTGVFGILVPYAAMLLFVVGFARKILDWSNSYVPFRIPTTCGQQKSLPWIRQNKIDNPNTTGGVIVRMLLEILLFRSLFRNTRAKFKDNNRLSYRWEIVLWVAALAFHYAFAVTLLRHMRFFFEPVPMVIQLLESADAFFRVEFFSPYFVIGLPGVYASGLVLLGALLLLLGRRIFLSQVRYVSLAADFFPLFLIIGIAASGILMRYFAKVDISAIKTFAMGLATFKPVPPDGVSALFYVHLFLVSVLAAYFPFSKLMHAGGVFLSPTRNMANNNRAVRHVNPWNYSVHTHTYDEYEDEFREKMIEAGLPVEKEQ</sequence>
<keyword evidence="2" id="KW-1003">Cell membrane</keyword>
<evidence type="ECO:0000256" key="6">
    <source>
        <dbReference type="ARBA" id="ARBA00023136"/>
    </source>
</evidence>
<dbReference type="AlphaFoldDB" id="A8ZTJ6"/>
<dbReference type="Proteomes" id="UP000008561">
    <property type="component" value="Chromosome"/>
</dbReference>
<proteinExistence type="predicted"/>
<dbReference type="EMBL" id="CP000859">
    <property type="protein sequence ID" value="ABW66260.1"/>
    <property type="molecule type" value="Genomic_DNA"/>
</dbReference>
<feature type="transmembrane region" description="Helical" evidence="7">
    <location>
        <begin position="31"/>
        <end position="49"/>
    </location>
</feature>
<dbReference type="OrthoDB" id="9769404at2"/>
<evidence type="ECO:0000256" key="2">
    <source>
        <dbReference type="ARBA" id="ARBA00022475"/>
    </source>
</evidence>
<reference evidence="9 10" key="1">
    <citation type="submission" date="2007-10" db="EMBL/GenBank/DDBJ databases">
        <title>Complete sequence of Desulfococcus oleovorans Hxd3.</title>
        <authorList>
            <consortium name="US DOE Joint Genome Institute"/>
            <person name="Copeland A."/>
            <person name="Lucas S."/>
            <person name="Lapidus A."/>
            <person name="Barry K."/>
            <person name="Glavina del Rio T."/>
            <person name="Dalin E."/>
            <person name="Tice H."/>
            <person name="Pitluck S."/>
            <person name="Kiss H."/>
            <person name="Brettin T."/>
            <person name="Bruce D."/>
            <person name="Detter J.C."/>
            <person name="Han C."/>
            <person name="Schmutz J."/>
            <person name="Larimer F."/>
            <person name="Land M."/>
            <person name="Hauser L."/>
            <person name="Kyrpides N."/>
            <person name="Kim E."/>
            <person name="Wawrik B."/>
            <person name="Richardson P."/>
        </authorList>
    </citation>
    <scope>NUCLEOTIDE SEQUENCE [LARGE SCALE GENOMIC DNA]</scope>
    <source>
        <strain evidence="10">DSM 6200 / JCM 39069 / Hxd3</strain>
    </source>
</reference>
<keyword evidence="10" id="KW-1185">Reference proteome</keyword>